<feature type="compositionally biased region" description="Polar residues" evidence="1">
    <location>
        <begin position="14"/>
        <end position="24"/>
    </location>
</feature>
<sequence>MEGKASKSCCPTPAASSGGSTPPNSKACCKCGPGWKCEIWKIEPATETKPFYNCADSCVCVEGLSTGKETVVETDGAYCVCGEGYACTITKTDGPDAGKVFCECGNGYSCEITPSGDKVVFKDA</sequence>
<organism evidence="2 3">
    <name type="scientific">Saponaria officinalis</name>
    <name type="common">Common soapwort</name>
    <name type="synonym">Lychnis saponaria</name>
    <dbReference type="NCBI Taxonomy" id="3572"/>
    <lineage>
        <taxon>Eukaryota</taxon>
        <taxon>Viridiplantae</taxon>
        <taxon>Streptophyta</taxon>
        <taxon>Embryophyta</taxon>
        <taxon>Tracheophyta</taxon>
        <taxon>Spermatophyta</taxon>
        <taxon>Magnoliopsida</taxon>
        <taxon>eudicotyledons</taxon>
        <taxon>Gunneridae</taxon>
        <taxon>Pentapetalae</taxon>
        <taxon>Caryophyllales</taxon>
        <taxon>Caryophyllaceae</taxon>
        <taxon>Caryophylleae</taxon>
        <taxon>Saponaria</taxon>
    </lineage>
</organism>
<evidence type="ECO:0000313" key="3">
    <source>
        <dbReference type="Proteomes" id="UP001443914"/>
    </source>
</evidence>
<name>A0AAW1HRU1_SAPOF</name>
<comment type="caution">
    <text evidence="2">The sequence shown here is derived from an EMBL/GenBank/DDBJ whole genome shotgun (WGS) entry which is preliminary data.</text>
</comment>
<evidence type="ECO:0000313" key="2">
    <source>
        <dbReference type="EMBL" id="KAK9678839.1"/>
    </source>
</evidence>
<dbReference type="Proteomes" id="UP001443914">
    <property type="component" value="Unassembled WGS sequence"/>
</dbReference>
<evidence type="ECO:0000256" key="1">
    <source>
        <dbReference type="SAM" id="MobiDB-lite"/>
    </source>
</evidence>
<reference evidence="2" key="1">
    <citation type="submission" date="2024-03" db="EMBL/GenBank/DDBJ databases">
        <title>WGS assembly of Saponaria officinalis var. Norfolk2.</title>
        <authorList>
            <person name="Jenkins J."/>
            <person name="Shu S."/>
            <person name="Grimwood J."/>
            <person name="Barry K."/>
            <person name="Goodstein D."/>
            <person name="Schmutz J."/>
            <person name="Leebens-Mack J."/>
            <person name="Osbourn A."/>
        </authorList>
    </citation>
    <scope>NUCLEOTIDE SEQUENCE [LARGE SCALE GENOMIC DNA]</scope>
    <source>
        <strain evidence="2">JIC</strain>
    </source>
</reference>
<gene>
    <name evidence="2" type="ORF">RND81_11G236200</name>
</gene>
<accession>A0AAW1HRU1</accession>
<dbReference type="AlphaFoldDB" id="A0AAW1HRU1"/>
<protein>
    <submittedName>
        <fullName evidence="2">Uncharacterized protein</fullName>
    </submittedName>
</protein>
<keyword evidence="3" id="KW-1185">Reference proteome</keyword>
<dbReference type="EMBL" id="JBDFQZ010000011">
    <property type="protein sequence ID" value="KAK9678839.1"/>
    <property type="molecule type" value="Genomic_DNA"/>
</dbReference>
<proteinExistence type="predicted"/>
<feature type="region of interest" description="Disordered" evidence="1">
    <location>
        <begin position="1"/>
        <end position="26"/>
    </location>
</feature>